<dbReference type="EMBL" id="LS483487">
    <property type="protein sequence ID" value="SQJ03940.1"/>
    <property type="molecule type" value="Genomic_DNA"/>
</dbReference>
<reference evidence="1 2" key="1">
    <citation type="submission" date="2018-06" db="EMBL/GenBank/DDBJ databases">
        <authorList>
            <consortium name="Pathogen Informatics"/>
            <person name="Doyle S."/>
        </authorList>
    </citation>
    <scope>NUCLEOTIDE SEQUENCE [LARGE SCALE GENOMIC DNA]</scope>
    <source>
        <strain evidence="1 2">NCTC12112</strain>
    </source>
</reference>
<accession>A0AAX2JAM3</accession>
<protein>
    <submittedName>
        <fullName evidence="1">Phage protein U</fullName>
    </submittedName>
</protein>
<dbReference type="InterPro" id="IPR009734">
    <property type="entry name" value="Myoviridae_GpU"/>
</dbReference>
<organism evidence="1 2">
    <name type="scientific">Fusobacterium ulcerans</name>
    <dbReference type="NCBI Taxonomy" id="861"/>
    <lineage>
        <taxon>Bacteria</taxon>
        <taxon>Fusobacteriati</taxon>
        <taxon>Fusobacteriota</taxon>
        <taxon>Fusobacteriia</taxon>
        <taxon>Fusobacteriales</taxon>
        <taxon>Fusobacteriaceae</taxon>
        <taxon>Fusobacterium</taxon>
    </lineage>
</organism>
<dbReference type="Pfam" id="PF06995">
    <property type="entry name" value="Phage_P2_GpU"/>
    <property type="match status" value="1"/>
</dbReference>
<sequence>MIVGSLGKVIFACNTYYIKTINNLSISKSVNWIEHKIIESKPKLQFDSANLDEIKFDIHLNAAFKVNPLKVAKELEEYMKKGKKLKFILGGKVIGTGMYVITSISENHKTFSALGTVTKIELSLTLKEYN</sequence>
<dbReference type="GeneID" id="78456256"/>
<gene>
    <name evidence="1" type="ORF">NCTC12112_01703</name>
</gene>
<evidence type="ECO:0000313" key="2">
    <source>
        <dbReference type="Proteomes" id="UP000249008"/>
    </source>
</evidence>
<dbReference type="RefSeq" id="WP_005980004.1">
    <property type="nucleotide sequence ID" value="NZ_CABKNW010000004.1"/>
</dbReference>
<evidence type="ECO:0000313" key="1">
    <source>
        <dbReference type="EMBL" id="SQJ03940.1"/>
    </source>
</evidence>
<dbReference type="KEGG" id="ful:C4N20_15620"/>
<dbReference type="Proteomes" id="UP000249008">
    <property type="component" value="Chromosome 1"/>
</dbReference>
<proteinExistence type="predicted"/>
<name>A0AAX2JAM3_9FUSO</name>
<dbReference type="AlphaFoldDB" id="A0AAX2JAM3"/>